<gene>
    <name evidence="1" type="ORF">EGYM00392_LOCUS49346</name>
</gene>
<protein>
    <submittedName>
        <fullName evidence="1">Uncharacterized protein</fullName>
    </submittedName>
</protein>
<evidence type="ECO:0000313" key="1">
    <source>
        <dbReference type="EMBL" id="CAD9038186.1"/>
    </source>
</evidence>
<reference evidence="1" key="1">
    <citation type="submission" date="2021-01" db="EMBL/GenBank/DDBJ databases">
        <authorList>
            <person name="Corre E."/>
            <person name="Pelletier E."/>
            <person name="Niang G."/>
            <person name="Scheremetjew M."/>
            <person name="Finn R."/>
            <person name="Kale V."/>
            <person name="Holt S."/>
            <person name="Cochrane G."/>
            <person name="Meng A."/>
            <person name="Brown T."/>
            <person name="Cohen L."/>
        </authorList>
    </citation>
    <scope>NUCLEOTIDE SEQUENCE</scope>
    <source>
        <strain evidence="1">NIES-381</strain>
    </source>
</reference>
<accession>A0A7S1NSX8</accession>
<organism evidence="1">
    <name type="scientific">Eutreptiella gymnastica</name>
    <dbReference type="NCBI Taxonomy" id="73025"/>
    <lineage>
        <taxon>Eukaryota</taxon>
        <taxon>Discoba</taxon>
        <taxon>Euglenozoa</taxon>
        <taxon>Euglenida</taxon>
        <taxon>Spirocuta</taxon>
        <taxon>Euglenophyceae</taxon>
        <taxon>Eutreptiales</taxon>
        <taxon>Eutreptiaceae</taxon>
        <taxon>Eutreptiella</taxon>
    </lineage>
</organism>
<sequence>MIDIEWYLTIAASFCKAIHTHAPPTRRLMNVILMLTSIIVHFHNGNAPMERDVHMAYGSTLGISHRHGSVKAALAGAWRAAKWYVHVNGCWATLESTIGDRLFERAARTTEKPCYTI</sequence>
<proteinExistence type="predicted"/>
<dbReference type="AlphaFoldDB" id="A0A7S1NSX8"/>
<dbReference type="EMBL" id="HBGA01133242">
    <property type="protein sequence ID" value="CAD9038186.1"/>
    <property type="molecule type" value="Transcribed_RNA"/>
</dbReference>
<name>A0A7S1NSX8_9EUGL</name>